<accession>A0A1H0WHT4</accession>
<keyword evidence="6 8" id="KW-1133">Transmembrane helix</keyword>
<evidence type="ECO:0000256" key="8">
    <source>
        <dbReference type="SAM" id="Phobius"/>
    </source>
</evidence>
<organism evidence="9 10">
    <name type="scientific">Litchfieldia salsa</name>
    <dbReference type="NCBI Taxonomy" id="930152"/>
    <lineage>
        <taxon>Bacteria</taxon>
        <taxon>Bacillati</taxon>
        <taxon>Bacillota</taxon>
        <taxon>Bacilli</taxon>
        <taxon>Bacillales</taxon>
        <taxon>Bacillaceae</taxon>
        <taxon>Litchfieldia</taxon>
    </lineage>
</organism>
<dbReference type="EMBL" id="FNJU01000011">
    <property type="protein sequence ID" value="SDP90133.1"/>
    <property type="molecule type" value="Genomic_DNA"/>
</dbReference>
<keyword evidence="3" id="KW-0813">Transport</keyword>
<reference evidence="10" key="1">
    <citation type="submission" date="2016-10" db="EMBL/GenBank/DDBJ databases">
        <authorList>
            <person name="Varghese N."/>
            <person name="Submissions S."/>
        </authorList>
    </citation>
    <scope>NUCLEOTIDE SEQUENCE [LARGE SCALE GENOMIC DNA]</scope>
    <source>
        <strain evidence="10">IBRC-M10078</strain>
    </source>
</reference>
<protein>
    <submittedName>
        <fullName evidence="9">Spore germination protein (Amino acid permease)</fullName>
    </submittedName>
</protein>
<evidence type="ECO:0000256" key="4">
    <source>
        <dbReference type="ARBA" id="ARBA00022544"/>
    </source>
</evidence>
<name>A0A1H0WHT4_9BACI</name>
<feature type="transmembrane region" description="Helical" evidence="8">
    <location>
        <begin position="117"/>
        <end position="136"/>
    </location>
</feature>
<keyword evidence="5 8" id="KW-0812">Transmembrane</keyword>
<feature type="transmembrane region" description="Helical" evidence="8">
    <location>
        <begin position="7"/>
        <end position="26"/>
    </location>
</feature>
<feature type="transmembrane region" description="Helical" evidence="8">
    <location>
        <begin position="334"/>
        <end position="357"/>
    </location>
</feature>
<gene>
    <name evidence="9" type="ORF">SAMN05216565_111112</name>
</gene>
<dbReference type="NCBIfam" id="TIGR00912">
    <property type="entry name" value="2A0309"/>
    <property type="match status" value="1"/>
</dbReference>
<comment type="subcellular location">
    <subcellularLocation>
        <location evidence="1">Membrane</location>
        <topology evidence="1">Multi-pass membrane protein</topology>
    </subcellularLocation>
</comment>
<dbReference type="AlphaFoldDB" id="A0A1H0WHT4"/>
<feature type="transmembrane region" description="Helical" evidence="8">
    <location>
        <begin position="305"/>
        <end position="322"/>
    </location>
</feature>
<sequence length="372" mass="41590">MKVRISNGMFMALMINMVYAKAIGVTQGSMAREIGNDIWISTLISVVVGLFIIVFTVSIVRRLPDSDIIHQSEVLAGKWFGRIISLLVFIFFLASYGTIMATFVYHIKDYFLPDAPILLVVSVAFLLGVYAIHFGIEVIARMALIGVFSILALNILIMIGSLPKFDIRELMPVFESGVTKTIWASRHHNADWMMSIMMAAIILPIVKKQEVWKNSGVAGIAYGGLFVVIWPILEIGVLSAEVTGQYIVSCMQMARSAEIGHFIHRYEMMMVALFALSVLTQIMMTFLCASVSIQRLFGLKDYRPVIIPVCSVLTAYGYWVVFDHERAMMFIETYWVIIAHVIGIGVLGIVFVLGLIFKKKLVVAREKANPSE</sequence>
<evidence type="ECO:0000313" key="9">
    <source>
        <dbReference type="EMBL" id="SDP90133.1"/>
    </source>
</evidence>
<proteinExistence type="inferred from homology"/>
<feature type="transmembrane region" description="Helical" evidence="8">
    <location>
        <begin position="271"/>
        <end position="293"/>
    </location>
</feature>
<feature type="transmembrane region" description="Helical" evidence="8">
    <location>
        <begin position="190"/>
        <end position="206"/>
    </location>
</feature>
<evidence type="ECO:0000256" key="2">
    <source>
        <dbReference type="ARBA" id="ARBA00007998"/>
    </source>
</evidence>
<dbReference type="PANTHER" id="PTHR34975">
    <property type="entry name" value="SPORE GERMINATION PROTEIN A2"/>
    <property type="match status" value="1"/>
</dbReference>
<dbReference type="GO" id="GO:0016020">
    <property type="term" value="C:membrane"/>
    <property type="evidence" value="ECO:0007669"/>
    <property type="project" value="UniProtKB-SubCell"/>
</dbReference>
<feature type="transmembrane region" description="Helical" evidence="8">
    <location>
        <begin position="80"/>
        <end position="105"/>
    </location>
</feature>
<feature type="transmembrane region" description="Helical" evidence="8">
    <location>
        <begin position="215"/>
        <end position="233"/>
    </location>
</feature>
<comment type="similarity">
    <text evidence="2">Belongs to the amino acid-polyamine-organocation (APC) superfamily. Spore germination protein (SGP) (TC 2.A.3.9) family.</text>
</comment>
<keyword evidence="4" id="KW-0309">Germination</keyword>
<evidence type="ECO:0000313" key="10">
    <source>
        <dbReference type="Proteomes" id="UP000199159"/>
    </source>
</evidence>
<dbReference type="GO" id="GO:0009847">
    <property type="term" value="P:spore germination"/>
    <property type="evidence" value="ECO:0007669"/>
    <property type="project" value="InterPro"/>
</dbReference>
<evidence type="ECO:0000256" key="3">
    <source>
        <dbReference type="ARBA" id="ARBA00022448"/>
    </source>
</evidence>
<evidence type="ECO:0000256" key="5">
    <source>
        <dbReference type="ARBA" id="ARBA00022692"/>
    </source>
</evidence>
<evidence type="ECO:0000256" key="6">
    <source>
        <dbReference type="ARBA" id="ARBA00022989"/>
    </source>
</evidence>
<evidence type="ECO:0000256" key="7">
    <source>
        <dbReference type="ARBA" id="ARBA00023136"/>
    </source>
</evidence>
<feature type="transmembrane region" description="Helical" evidence="8">
    <location>
        <begin position="38"/>
        <end position="60"/>
    </location>
</feature>
<dbReference type="PANTHER" id="PTHR34975:SF2">
    <property type="entry name" value="SPORE GERMINATION PROTEIN A2"/>
    <property type="match status" value="1"/>
</dbReference>
<dbReference type="InterPro" id="IPR004761">
    <property type="entry name" value="Spore_GerAB"/>
</dbReference>
<feature type="transmembrane region" description="Helical" evidence="8">
    <location>
        <begin position="143"/>
        <end position="162"/>
    </location>
</feature>
<dbReference type="OrthoDB" id="2078716at2"/>
<keyword evidence="7 8" id="KW-0472">Membrane</keyword>
<evidence type="ECO:0000256" key="1">
    <source>
        <dbReference type="ARBA" id="ARBA00004141"/>
    </source>
</evidence>
<keyword evidence="10" id="KW-1185">Reference proteome</keyword>
<dbReference type="STRING" id="930152.SAMN05216565_111112"/>
<dbReference type="Pfam" id="PF03845">
    <property type="entry name" value="Spore_permease"/>
    <property type="match status" value="1"/>
</dbReference>
<dbReference type="RefSeq" id="WP_090857674.1">
    <property type="nucleotide sequence ID" value="NZ_FNJU01000011.1"/>
</dbReference>
<dbReference type="Proteomes" id="UP000199159">
    <property type="component" value="Unassembled WGS sequence"/>
</dbReference>